<protein>
    <submittedName>
        <fullName evidence="8">Heme ABC exporter ATP-binding protein CcmA</fullName>
    </submittedName>
</protein>
<evidence type="ECO:0000256" key="4">
    <source>
        <dbReference type="ARBA" id="ARBA00022748"/>
    </source>
</evidence>
<dbReference type="Pfam" id="PF00005">
    <property type="entry name" value="ABC_tran"/>
    <property type="match status" value="1"/>
</dbReference>
<dbReference type="CDD" id="cd03225">
    <property type="entry name" value="ABC_cobalt_CbiO_domain1"/>
    <property type="match status" value="1"/>
</dbReference>
<dbReference type="InterPro" id="IPR027417">
    <property type="entry name" value="P-loop_NTPase"/>
</dbReference>
<dbReference type="SMART" id="SM00382">
    <property type="entry name" value="AAA"/>
    <property type="match status" value="1"/>
</dbReference>
<feature type="region of interest" description="Disordered" evidence="6">
    <location>
        <begin position="1"/>
        <end position="47"/>
    </location>
</feature>
<name>A0A5Q6S4C4_9ACTN</name>
<dbReference type="GO" id="GO:0016887">
    <property type="term" value="F:ATP hydrolysis activity"/>
    <property type="evidence" value="ECO:0007669"/>
    <property type="project" value="InterPro"/>
</dbReference>
<sequence>MRGSSRQGLSVRSPCHPPPGVSSRGPRGRFGRRWQTDAVSRKSKKTPTSLVSVTDLEHAYGHRVVFDHLSFHVRAGRCLVLRGPNGSGKTTLLRCLVGERPTSGTVTFDGRRVDESDPRFRADVATVLGDLDFFPDLTVLEHLDLLARAHGQAPEQADEVLEAVGISDVRDQFPGTLSSGQRQRLALATAFVRPYRLLVLDEPEQRLDTDGQAWLAQRLAADKRAGAAIVMATHDPDLAAAVGDDVLELGA</sequence>
<feature type="domain" description="ABC transporter" evidence="7">
    <location>
        <begin position="51"/>
        <end position="251"/>
    </location>
</feature>
<dbReference type="Gene3D" id="3.40.50.300">
    <property type="entry name" value="P-loop containing nucleotide triphosphate hydrolases"/>
    <property type="match status" value="1"/>
</dbReference>
<gene>
    <name evidence="8" type="primary">ccmA</name>
    <name evidence="8" type="ORF">FE697_004995</name>
</gene>
<dbReference type="InterPro" id="IPR015856">
    <property type="entry name" value="ABC_transpr_CbiO/EcfA_su"/>
</dbReference>
<dbReference type="OrthoDB" id="6198786at2"/>
<dbReference type="SUPFAM" id="SSF52540">
    <property type="entry name" value="P-loop containing nucleoside triphosphate hydrolases"/>
    <property type="match status" value="1"/>
</dbReference>
<evidence type="ECO:0000256" key="5">
    <source>
        <dbReference type="ARBA" id="ARBA00022840"/>
    </source>
</evidence>
<dbReference type="GO" id="GO:0005524">
    <property type="term" value="F:ATP binding"/>
    <property type="evidence" value="ECO:0007669"/>
    <property type="project" value="UniProtKB-KW"/>
</dbReference>
<dbReference type="GO" id="GO:0022857">
    <property type="term" value="F:transmembrane transporter activity"/>
    <property type="evidence" value="ECO:0007669"/>
    <property type="project" value="InterPro"/>
</dbReference>
<dbReference type="AlphaFoldDB" id="A0A5Q6S4C4"/>
<keyword evidence="2" id="KW-0813">Transport</keyword>
<evidence type="ECO:0000256" key="2">
    <source>
        <dbReference type="ARBA" id="ARBA00022448"/>
    </source>
</evidence>
<evidence type="ECO:0000256" key="3">
    <source>
        <dbReference type="ARBA" id="ARBA00022741"/>
    </source>
</evidence>
<dbReference type="InterPro" id="IPR005895">
    <property type="entry name" value="ABC_transptr_haem_export_CcmA"/>
</dbReference>
<dbReference type="PANTHER" id="PTHR43335">
    <property type="entry name" value="ABC TRANSPORTER, ATP-BINDING PROTEIN"/>
    <property type="match status" value="1"/>
</dbReference>
<evidence type="ECO:0000256" key="1">
    <source>
        <dbReference type="ARBA" id="ARBA00005417"/>
    </source>
</evidence>
<organism evidence="8 9">
    <name type="scientific">Mumia zhuanghuii</name>
    <dbReference type="NCBI Taxonomy" id="2585211"/>
    <lineage>
        <taxon>Bacteria</taxon>
        <taxon>Bacillati</taxon>
        <taxon>Actinomycetota</taxon>
        <taxon>Actinomycetes</taxon>
        <taxon>Propionibacteriales</taxon>
        <taxon>Nocardioidaceae</taxon>
        <taxon>Mumia</taxon>
    </lineage>
</organism>
<dbReference type="GO" id="GO:0016020">
    <property type="term" value="C:membrane"/>
    <property type="evidence" value="ECO:0007669"/>
    <property type="project" value="InterPro"/>
</dbReference>
<dbReference type="InterPro" id="IPR017871">
    <property type="entry name" value="ABC_transporter-like_CS"/>
</dbReference>
<dbReference type="PROSITE" id="PS50893">
    <property type="entry name" value="ABC_TRANSPORTER_2"/>
    <property type="match status" value="1"/>
</dbReference>
<dbReference type="GO" id="GO:0017004">
    <property type="term" value="P:cytochrome complex assembly"/>
    <property type="evidence" value="ECO:0007669"/>
    <property type="project" value="UniProtKB-KW"/>
</dbReference>
<evidence type="ECO:0000313" key="9">
    <source>
        <dbReference type="Proteomes" id="UP000307768"/>
    </source>
</evidence>
<accession>A0A5Q6S4C4</accession>
<comment type="similarity">
    <text evidence="1">Belongs to the ABC transporter superfamily.</text>
</comment>
<evidence type="ECO:0000256" key="6">
    <source>
        <dbReference type="SAM" id="MobiDB-lite"/>
    </source>
</evidence>
<dbReference type="PANTHER" id="PTHR43335:SF4">
    <property type="entry name" value="ABC TRANSPORTER, ATP-BINDING PROTEIN"/>
    <property type="match status" value="1"/>
</dbReference>
<evidence type="ECO:0000259" key="7">
    <source>
        <dbReference type="PROSITE" id="PS50893"/>
    </source>
</evidence>
<proteinExistence type="inferred from homology"/>
<comment type="caution">
    <text evidence="8">The sequence shown here is derived from an EMBL/GenBank/DDBJ whole genome shotgun (WGS) entry which is preliminary data.</text>
</comment>
<reference evidence="8 9" key="1">
    <citation type="submission" date="2019-09" db="EMBL/GenBank/DDBJ databases">
        <title>Mumia zhuanghuii sp. nov. isolated from the intestinal contents of plateau pika (Ochotona curzoniae) in the Qinghai-Tibet plateau of China.</title>
        <authorList>
            <person name="Tian Z."/>
        </authorList>
    </citation>
    <scope>NUCLEOTIDE SEQUENCE [LARGE SCALE GENOMIC DNA]</scope>
    <source>
        <strain evidence="9">350</strain>
    </source>
</reference>
<dbReference type="InterPro" id="IPR003593">
    <property type="entry name" value="AAA+_ATPase"/>
</dbReference>
<evidence type="ECO:0000313" key="8">
    <source>
        <dbReference type="EMBL" id="KAA1425227.1"/>
    </source>
</evidence>
<dbReference type="Proteomes" id="UP000307768">
    <property type="component" value="Unassembled WGS sequence"/>
</dbReference>
<dbReference type="InterPro" id="IPR003439">
    <property type="entry name" value="ABC_transporter-like_ATP-bd"/>
</dbReference>
<dbReference type="NCBIfam" id="TIGR01189">
    <property type="entry name" value="ccmA"/>
    <property type="match status" value="1"/>
</dbReference>
<keyword evidence="4" id="KW-0201">Cytochrome c-type biogenesis</keyword>
<keyword evidence="3" id="KW-0547">Nucleotide-binding</keyword>
<dbReference type="PROSITE" id="PS00211">
    <property type="entry name" value="ABC_TRANSPORTER_1"/>
    <property type="match status" value="1"/>
</dbReference>
<keyword evidence="5 8" id="KW-0067">ATP-binding</keyword>
<dbReference type="EMBL" id="VDFQ02000001">
    <property type="protein sequence ID" value="KAA1425227.1"/>
    <property type="molecule type" value="Genomic_DNA"/>
</dbReference>
<feature type="compositionally biased region" description="Polar residues" evidence="6">
    <location>
        <begin position="1"/>
        <end position="10"/>
    </location>
</feature>